<feature type="signal peptide" evidence="1">
    <location>
        <begin position="1"/>
        <end position="19"/>
    </location>
</feature>
<organism evidence="2">
    <name type="scientific">Bradyrhizobium barranii subsp. barranii</name>
    <dbReference type="NCBI Taxonomy" id="2823807"/>
    <lineage>
        <taxon>Bacteria</taxon>
        <taxon>Pseudomonadati</taxon>
        <taxon>Pseudomonadota</taxon>
        <taxon>Alphaproteobacteria</taxon>
        <taxon>Hyphomicrobiales</taxon>
        <taxon>Nitrobacteraceae</taxon>
        <taxon>Bradyrhizobium</taxon>
        <taxon>Bradyrhizobium barranii</taxon>
    </lineage>
</organism>
<dbReference type="AlphaFoldDB" id="A0A939M7M8"/>
<feature type="chain" id="PRO_5037558320" evidence="1">
    <location>
        <begin position="20"/>
        <end position="136"/>
    </location>
</feature>
<reference evidence="3 4" key="2">
    <citation type="journal article" date="2022" name="Int. J. Syst. Evol. Microbiol.">
        <title>Strains of Bradyrhizobium barranii sp. nov. associated with legumes native to Canada are symbionts of soybeans and belong to different subspecies (subsp. barranii subsp. nov. and subsp. apii subsp. nov.) and symbiovars (sv. glycinearum and sv. septentrionale).</title>
        <authorList>
            <person name="Bromfield E.S.P."/>
            <person name="Cloutier S."/>
            <person name="Wasai-Hara S."/>
            <person name="Minamisawa K."/>
        </authorList>
    </citation>
    <scope>NUCLEOTIDE SEQUENCE [LARGE SCALE GENOMIC DNA]</scope>
    <source>
        <strain evidence="3 4">144S4</strain>
    </source>
</reference>
<proteinExistence type="predicted"/>
<name>A0A939M7M8_9BRAD</name>
<evidence type="ECO:0000313" key="2">
    <source>
        <dbReference type="EMBL" id="MBO1864093.1"/>
    </source>
</evidence>
<dbReference type="Proteomes" id="UP000664702">
    <property type="component" value="Chromosome"/>
</dbReference>
<dbReference type="EMBL" id="JAGEMI010000001">
    <property type="protein sequence ID" value="MBO1864093.1"/>
    <property type="molecule type" value="Genomic_DNA"/>
</dbReference>
<dbReference type="EMBL" id="CP086136">
    <property type="protein sequence ID" value="UEM16863.1"/>
    <property type="molecule type" value="Genomic_DNA"/>
</dbReference>
<keyword evidence="1" id="KW-0732">Signal</keyword>
<evidence type="ECO:0000313" key="4">
    <source>
        <dbReference type="Proteomes" id="UP000664702"/>
    </source>
</evidence>
<protein>
    <submittedName>
        <fullName evidence="2">Uncharacterized protein</fullName>
    </submittedName>
</protein>
<dbReference type="RefSeq" id="WP_155258219.1">
    <property type="nucleotide sequence ID" value="NZ_CP086136.1"/>
</dbReference>
<evidence type="ECO:0000313" key="3">
    <source>
        <dbReference type="EMBL" id="UEM16863.1"/>
    </source>
</evidence>
<dbReference type="KEGG" id="bban:J4G43_023145"/>
<accession>A0A939M7M8</accession>
<evidence type="ECO:0000256" key="1">
    <source>
        <dbReference type="SAM" id="SignalP"/>
    </source>
</evidence>
<reference evidence="2" key="1">
    <citation type="submission" date="2021-03" db="EMBL/GenBank/DDBJ databases">
        <title>Whole Genome Sequence of Bradyrhizobium sp. Strain 144S4.</title>
        <authorList>
            <person name="Bromfield E.S.P."/>
            <person name="Cloutier S."/>
        </authorList>
    </citation>
    <scope>NUCLEOTIDE SEQUENCE [LARGE SCALE GENOMIC DNA]</scope>
    <source>
        <strain evidence="2">144S4</strain>
    </source>
</reference>
<sequence length="136" mass="15903">MRAIFALLFYLLLLPLVFAHEHTNAVPEIDRKFLDNLQRPDNRPDDGRDKKSKSCCTEKDAVSVEYKMVVPTGAKYPEPEWYVWIRAHKPDDTPSGYKWVKVPPEKIVEEYSPSGQAYVYLMGYTIQCFVRPQTRY</sequence>
<gene>
    <name evidence="3" type="ORF">J4G43_023145</name>
    <name evidence="2" type="ORF">J4G43_25170</name>
</gene>